<protein>
    <submittedName>
        <fullName evidence="2">Uncharacterized protein</fullName>
    </submittedName>
</protein>
<evidence type="ECO:0000256" key="1">
    <source>
        <dbReference type="SAM" id="MobiDB-lite"/>
    </source>
</evidence>
<feature type="compositionally biased region" description="Polar residues" evidence="1">
    <location>
        <begin position="1"/>
        <end position="14"/>
    </location>
</feature>
<proteinExistence type="predicted"/>
<comment type="caution">
    <text evidence="2">The sequence shown here is derived from an EMBL/GenBank/DDBJ whole genome shotgun (WGS) entry which is preliminary data.</text>
</comment>
<name>A0ABT6B958_9GAMM</name>
<evidence type="ECO:0000313" key="2">
    <source>
        <dbReference type="EMBL" id="MDF4024650.1"/>
    </source>
</evidence>
<feature type="region of interest" description="Disordered" evidence="1">
    <location>
        <begin position="1"/>
        <end position="37"/>
    </location>
</feature>
<dbReference type="EMBL" id="JARJJS010000001">
    <property type="protein sequence ID" value="MDF4024650.1"/>
    <property type="molecule type" value="Genomic_DNA"/>
</dbReference>
<keyword evidence="3" id="KW-1185">Reference proteome</keyword>
<dbReference type="Proteomes" id="UP001528850">
    <property type="component" value="Unassembled WGS sequence"/>
</dbReference>
<evidence type="ECO:0000313" key="3">
    <source>
        <dbReference type="Proteomes" id="UP001528850"/>
    </source>
</evidence>
<sequence length="165" mass="18787">MLENNTNLSCQTGSSGDGRAPTKRKKQKSRRPSWREVPVGDLSSLRHVVDNMPMVMRTVFELAELDPSLFRPDERLRLRLLVDRVIGSTPTDAVGQAIRDIYTLRRRGFPVSAISDAPPPRKGREEARHVIQMLRAAWNRVGPDAVSESLWVEKTLDFLEQRSRN</sequence>
<gene>
    <name evidence="2" type="ORF">P3W24_06725</name>
</gene>
<reference evidence="2 3" key="1">
    <citation type="journal article" date="2024" name="Curr. Microbiol.">
        <title>Luteibacter sahnii sp. nov., A Novel Yellow-Colored Xanthomonadin Pigment Producing Probiotic Bacterium from Healthy Rice Seed Microbiome.</title>
        <authorList>
            <person name="Jaiswal G."/>
            <person name="Rana R."/>
            <person name="Nayak P.K."/>
            <person name="Chouhan R."/>
            <person name="Gandhi S.G."/>
            <person name="Patel H.K."/>
            <person name="Patil P.B."/>
        </authorList>
    </citation>
    <scope>NUCLEOTIDE SEQUENCE [LARGE SCALE GENOMIC DNA]</scope>
    <source>
        <strain evidence="2 3">PPL201</strain>
    </source>
</reference>
<feature type="compositionally biased region" description="Basic residues" evidence="1">
    <location>
        <begin position="21"/>
        <end position="32"/>
    </location>
</feature>
<organism evidence="2 3">
    <name type="scientific">Luteibacter sahnii</name>
    <dbReference type="NCBI Taxonomy" id="3021977"/>
    <lineage>
        <taxon>Bacteria</taxon>
        <taxon>Pseudomonadati</taxon>
        <taxon>Pseudomonadota</taxon>
        <taxon>Gammaproteobacteria</taxon>
        <taxon>Lysobacterales</taxon>
        <taxon>Rhodanobacteraceae</taxon>
        <taxon>Luteibacter</taxon>
    </lineage>
</organism>
<accession>A0ABT6B958</accession>